<evidence type="ECO:0000313" key="3">
    <source>
        <dbReference type="Proteomes" id="UP001597476"/>
    </source>
</evidence>
<sequence>MAQNRLKVFLKSPHKKHPLKIIKEVLTLMVVKREIPYYYFKYLYRRDVPNYLDYMGLKERMTFRFHKSMHNIDYENLIDDKLYFALFSERANMRTPKLLSYNFRNSFFYKNKIWKINDLDSVHDFFQNILAKENIAGVFFRPISDWGGKGCFRVTKGNSRQVLEENYEKLIKGNFVHNEVLQQHEAINEIHSNSINTLRIVTLIVDDGSIEIIVAVMRFGIGDNIVDNASSGGFFVGIDIEKGILNKHGYYLAKFGGEKITEHPDSHYEFNGFKVPFYGEVLSLVKETVRLIPNKLIGFDIAITPSGPVIIEANATPAMDISDVAHGGLLKNKHVKKVLKDLM</sequence>
<evidence type="ECO:0000259" key="1">
    <source>
        <dbReference type="Pfam" id="PF14397"/>
    </source>
</evidence>
<keyword evidence="3" id="KW-1185">Reference proteome</keyword>
<comment type="caution">
    <text evidence="2">The sequence shown here is derived from an EMBL/GenBank/DDBJ whole genome shotgun (WGS) entry which is preliminary data.</text>
</comment>
<dbReference type="Pfam" id="PF14397">
    <property type="entry name" value="ATPgrasp_ST"/>
    <property type="match status" value="1"/>
</dbReference>
<organism evidence="2 3">
    <name type="scientific">Hyunsoonleella rubra</name>
    <dbReference type="NCBI Taxonomy" id="1737062"/>
    <lineage>
        <taxon>Bacteria</taxon>
        <taxon>Pseudomonadati</taxon>
        <taxon>Bacteroidota</taxon>
        <taxon>Flavobacteriia</taxon>
        <taxon>Flavobacteriales</taxon>
        <taxon>Flavobacteriaceae</taxon>
    </lineage>
</organism>
<dbReference type="InterPro" id="IPR039523">
    <property type="entry name" value="RimK-rel_E_lig_ATP-grasp"/>
</dbReference>
<gene>
    <name evidence="2" type="ORF">ACFSR8_09830</name>
</gene>
<protein>
    <submittedName>
        <fullName evidence="2">Sugar-transfer associated ATP-grasp domain-containing protein</fullName>
    </submittedName>
</protein>
<proteinExistence type="predicted"/>
<dbReference type="RefSeq" id="WP_380291525.1">
    <property type="nucleotide sequence ID" value="NZ_JBHULY010000019.1"/>
</dbReference>
<dbReference type="Proteomes" id="UP001597476">
    <property type="component" value="Unassembled WGS sequence"/>
</dbReference>
<name>A0ABW5TDE1_9FLAO</name>
<dbReference type="SUPFAM" id="SSF56059">
    <property type="entry name" value="Glutathione synthetase ATP-binding domain-like"/>
    <property type="match status" value="1"/>
</dbReference>
<reference evidence="3" key="1">
    <citation type="journal article" date="2019" name="Int. J. Syst. Evol. Microbiol.">
        <title>The Global Catalogue of Microorganisms (GCM) 10K type strain sequencing project: providing services to taxonomists for standard genome sequencing and annotation.</title>
        <authorList>
            <consortium name="The Broad Institute Genomics Platform"/>
            <consortium name="The Broad Institute Genome Sequencing Center for Infectious Disease"/>
            <person name="Wu L."/>
            <person name="Ma J."/>
        </authorList>
    </citation>
    <scope>NUCLEOTIDE SEQUENCE [LARGE SCALE GENOMIC DNA]</scope>
    <source>
        <strain evidence="3">KCTC 42398</strain>
    </source>
</reference>
<feature type="domain" description="Alpha-L-glutamate ligase-related protein ATP-grasp" evidence="1">
    <location>
        <begin position="64"/>
        <end position="335"/>
    </location>
</feature>
<accession>A0ABW5TDE1</accession>
<evidence type="ECO:0000313" key="2">
    <source>
        <dbReference type="EMBL" id="MFD2726513.1"/>
    </source>
</evidence>
<dbReference type="EMBL" id="JBHULY010000019">
    <property type="protein sequence ID" value="MFD2726513.1"/>
    <property type="molecule type" value="Genomic_DNA"/>
</dbReference>
<dbReference type="Gene3D" id="3.30.470.20">
    <property type="entry name" value="ATP-grasp fold, B domain"/>
    <property type="match status" value="1"/>
</dbReference>